<sequence length="203" mass="22459">MTPYYPSIGPTGPRYLRPRDVIAARERQHTRDTLHADLDRACAADDIDTALACEDLLVRSGMDPADRRTCGRCGWWADHAHPARDDRADDWATVGGQSGHMRARDIRDALIVFDRAATATAWTPCPGGAWTEITHGDTTFTVVLADEPVCAAFIVDRVRGERRDYTPALNVWLDTRAWAIAEAYHNTPTTGSRTRLAGDEDPS</sequence>
<proteinExistence type="predicted"/>
<organism evidence="1 2">
    <name type="scientific">Nocardia terpenica</name>
    <dbReference type="NCBI Taxonomy" id="455432"/>
    <lineage>
        <taxon>Bacteria</taxon>
        <taxon>Bacillati</taxon>
        <taxon>Actinomycetota</taxon>
        <taxon>Actinomycetes</taxon>
        <taxon>Mycobacteriales</taxon>
        <taxon>Nocardiaceae</taxon>
        <taxon>Nocardia</taxon>
    </lineage>
</organism>
<dbReference type="RefSeq" id="WP_067585808.1">
    <property type="nucleotide sequence ID" value="NZ_JABMCZ010000003.1"/>
</dbReference>
<keyword evidence="2" id="KW-1185">Reference proteome</keyword>
<dbReference type="Proteomes" id="UP000076512">
    <property type="component" value="Unassembled WGS sequence"/>
</dbReference>
<reference evidence="1 2" key="1">
    <citation type="submission" date="2016-04" db="EMBL/GenBank/DDBJ databases">
        <authorList>
            <person name="Evans L.H."/>
            <person name="Alamgir A."/>
            <person name="Owens N."/>
            <person name="Weber N.D."/>
            <person name="Virtaneva K."/>
            <person name="Barbian K."/>
            <person name="Babar A."/>
            <person name="Rosenke K."/>
        </authorList>
    </citation>
    <scope>NUCLEOTIDE SEQUENCE [LARGE SCALE GENOMIC DNA]</scope>
    <source>
        <strain evidence="1 2">IFM 0406</strain>
    </source>
</reference>
<dbReference type="AlphaFoldDB" id="A0A161WN79"/>
<evidence type="ECO:0000313" key="2">
    <source>
        <dbReference type="Proteomes" id="UP000076512"/>
    </source>
</evidence>
<accession>A0A161WN79</accession>
<name>A0A161WN79_9NOCA</name>
<evidence type="ECO:0000313" key="1">
    <source>
        <dbReference type="EMBL" id="KZM74575.1"/>
    </source>
</evidence>
<protein>
    <submittedName>
        <fullName evidence="1">Uncharacterized protein</fullName>
    </submittedName>
</protein>
<comment type="caution">
    <text evidence="1">The sequence shown here is derived from an EMBL/GenBank/DDBJ whole genome shotgun (WGS) entry which is preliminary data.</text>
</comment>
<dbReference type="EMBL" id="LWGR01000004">
    <property type="protein sequence ID" value="KZM74575.1"/>
    <property type="molecule type" value="Genomic_DNA"/>
</dbReference>
<gene>
    <name evidence="1" type="ORF">AWN90_21050</name>
</gene>